<dbReference type="Gene3D" id="3.50.50.60">
    <property type="entry name" value="FAD/NAD(P)-binding domain"/>
    <property type="match status" value="1"/>
</dbReference>
<dbReference type="AlphaFoldDB" id="A0A9P4UEM7"/>
<comment type="caution">
    <text evidence="2">The sequence shown here is derived from an EMBL/GenBank/DDBJ whole genome shotgun (WGS) entry which is preliminary data.</text>
</comment>
<protein>
    <submittedName>
        <fullName evidence="2">FAD/NAD(P)-binding domain-containing protein</fullName>
    </submittedName>
</protein>
<dbReference type="InterPro" id="IPR054707">
    <property type="entry name" value="DhpH_subs-bd"/>
</dbReference>
<reference evidence="2" key="1">
    <citation type="journal article" date="2020" name="Stud. Mycol.">
        <title>101 Dothideomycetes genomes: a test case for predicting lifestyles and emergence of pathogens.</title>
        <authorList>
            <person name="Haridas S."/>
            <person name="Albert R."/>
            <person name="Binder M."/>
            <person name="Bloem J."/>
            <person name="Labutti K."/>
            <person name="Salamov A."/>
            <person name="Andreopoulos B."/>
            <person name="Baker S."/>
            <person name="Barry K."/>
            <person name="Bills G."/>
            <person name="Bluhm B."/>
            <person name="Cannon C."/>
            <person name="Castanera R."/>
            <person name="Culley D."/>
            <person name="Daum C."/>
            <person name="Ezra D."/>
            <person name="Gonzalez J."/>
            <person name="Henrissat B."/>
            <person name="Kuo A."/>
            <person name="Liang C."/>
            <person name="Lipzen A."/>
            <person name="Lutzoni F."/>
            <person name="Magnuson J."/>
            <person name="Mondo S."/>
            <person name="Nolan M."/>
            <person name="Ohm R."/>
            <person name="Pangilinan J."/>
            <person name="Park H.-J."/>
            <person name="Ramirez L."/>
            <person name="Alfaro M."/>
            <person name="Sun H."/>
            <person name="Tritt A."/>
            <person name="Yoshinaga Y."/>
            <person name="Zwiers L.-H."/>
            <person name="Turgeon B."/>
            <person name="Goodwin S."/>
            <person name="Spatafora J."/>
            <person name="Crous P."/>
            <person name="Grigoriev I."/>
        </authorList>
    </citation>
    <scope>NUCLEOTIDE SEQUENCE</scope>
    <source>
        <strain evidence="2">CBS 690.94</strain>
    </source>
</reference>
<feature type="domain" description="2,6-dihydroxypyridine 3-monooxygenase substrate binding" evidence="1">
    <location>
        <begin position="210"/>
        <end position="299"/>
    </location>
</feature>
<keyword evidence="3" id="KW-1185">Reference proteome</keyword>
<evidence type="ECO:0000313" key="3">
    <source>
        <dbReference type="Proteomes" id="UP000799764"/>
    </source>
</evidence>
<dbReference type="SUPFAM" id="SSF51905">
    <property type="entry name" value="FAD/NAD(P)-binding domain"/>
    <property type="match status" value="1"/>
</dbReference>
<proteinExistence type="predicted"/>
<dbReference type="InterPro" id="IPR053212">
    <property type="entry name" value="DHP_3-monooxygenase"/>
</dbReference>
<evidence type="ECO:0000313" key="2">
    <source>
        <dbReference type="EMBL" id="KAF2446603.1"/>
    </source>
</evidence>
<dbReference type="Pfam" id="PF22607">
    <property type="entry name" value="FAD_binding-like"/>
    <property type="match status" value="1"/>
</dbReference>
<dbReference type="PANTHER" id="PTHR47469">
    <property type="entry name" value="MONOOXYGENASE-LIKE"/>
    <property type="match status" value="1"/>
</dbReference>
<dbReference type="Gene3D" id="3.30.9.60">
    <property type="match status" value="1"/>
</dbReference>
<name>A0A9P4UEM7_9PLEO</name>
<dbReference type="OrthoDB" id="16820at2759"/>
<dbReference type="Proteomes" id="UP000799764">
    <property type="component" value="Unassembled WGS sequence"/>
</dbReference>
<gene>
    <name evidence="2" type="ORF">P171DRAFT_520086</name>
</gene>
<dbReference type="PRINTS" id="PR00420">
    <property type="entry name" value="RNGMNOXGNASE"/>
</dbReference>
<accession>A0A9P4UEM7</accession>
<organism evidence="2 3">
    <name type="scientific">Karstenula rhodostoma CBS 690.94</name>
    <dbReference type="NCBI Taxonomy" id="1392251"/>
    <lineage>
        <taxon>Eukaryota</taxon>
        <taxon>Fungi</taxon>
        <taxon>Dikarya</taxon>
        <taxon>Ascomycota</taxon>
        <taxon>Pezizomycotina</taxon>
        <taxon>Dothideomycetes</taxon>
        <taxon>Pleosporomycetidae</taxon>
        <taxon>Pleosporales</taxon>
        <taxon>Massarineae</taxon>
        <taxon>Didymosphaeriaceae</taxon>
        <taxon>Karstenula</taxon>
    </lineage>
</organism>
<evidence type="ECO:0000259" key="1">
    <source>
        <dbReference type="Pfam" id="PF22607"/>
    </source>
</evidence>
<dbReference type="EMBL" id="MU001498">
    <property type="protein sequence ID" value="KAF2446603.1"/>
    <property type="molecule type" value="Genomic_DNA"/>
</dbReference>
<dbReference type="PANTHER" id="PTHR47469:SF2">
    <property type="entry name" value="OS06G0597600 PROTEIN"/>
    <property type="match status" value="1"/>
</dbReference>
<dbReference type="SUPFAM" id="SSF54373">
    <property type="entry name" value="FAD-linked reductases, C-terminal domain"/>
    <property type="match status" value="1"/>
</dbReference>
<sequence length="401" mass="44669">MGSDAVIIGGSTAGLLNGVMLKHHGYNVTILEQFSGTRDGYDAGITIGPDVKSFLAKHDRVQRPFALTCTPPLKFNIQGKPRLEHKQTMVMTCWALFSKILRVNYDGTTSTAVPVAPEPSVTDGTVEYRSGARVTGVKDVGDRVEVHYEDTNSHVSTTISAGLVVVADGSTSSIRKLLAPDIERRYAGYICWRGTISESSIKNKEFNENYSTPTDDGDLDQGKRLYNWVWYMNLPENSSDIERLFTDVNGKQHQGTLPRGLVRPENWEKQKSLALSVLPPGLAEVVSKTTRPFLTRIYDVTSSKIIFFNSKLFVVGDAAMSIRPNVGMSTQLAAYDCNMLERVIEGKITPSQWEKVFLRYKYAQRRFGLTVAAYGLRSKFTAVWEGLKWLLLLLLQKVGIK</sequence>
<dbReference type="InterPro" id="IPR036188">
    <property type="entry name" value="FAD/NAD-bd_sf"/>
</dbReference>